<accession>A0A1D1XZE7</accession>
<dbReference type="PROSITE" id="PS50982">
    <property type="entry name" value="MBD"/>
    <property type="match status" value="3"/>
</dbReference>
<comment type="subcellular location">
    <subcellularLocation>
        <location evidence="1">Nucleus</location>
    </subcellularLocation>
</comment>
<evidence type="ECO:0000256" key="5">
    <source>
        <dbReference type="ARBA" id="ARBA00023242"/>
    </source>
</evidence>
<evidence type="ECO:0000259" key="7">
    <source>
        <dbReference type="PROSITE" id="PS50982"/>
    </source>
</evidence>
<dbReference type="InterPro" id="IPR016177">
    <property type="entry name" value="DNA-bd_dom_sf"/>
</dbReference>
<keyword evidence="5" id="KW-0539">Nucleus</keyword>
<feature type="region of interest" description="Disordered" evidence="6">
    <location>
        <begin position="508"/>
        <end position="560"/>
    </location>
</feature>
<feature type="domain" description="MBD" evidence="7">
    <location>
        <begin position="5"/>
        <end position="75"/>
    </location>
</feature>
<feature type="region of interest" description="Disordered" evidence="6">
    <location>
        <begin position="703"/>
        <end position="723"/>
    </location>
</feature>
<feature type="region of interest" description="Disordered" evidence="6">
    <location>
        <begin position="789"/>
        <end position="809"/>
    </location>
</feature>
<dbReference type="AlphaFoldDB" id="A0A1D1XZE7"/>
<dbReference type="InterPro" id="IPR001739">
    <property type="entry name" value="Methyl_CpG_DNA-bd"/>
</dbReference>
<dbReference type="InterPro" id="IPR038945">
    <property type="entry name" value="MBD13-like"/>
</dbReference>
<dbReference type="Gene3D" id="3.30.890.10">
    <property type="entry name" value="Methyl-cpg-binding Protein 2, Chain A"/>
    <property type="match status" value="3"/>
</dbReference>
<feature type="compositionally biased region" description="Basic residues" evidence="6">
    <location>
        <begin position="508"/>
        <end position="519"/>
    </location>
</feature>
<keyword evidence="3" id="KW-0238">DNA-binding</keyword>
<dbReference type="Pfam" id="PF01429">
    <property type="entry name" value="MBD"/>
    <property type="match status" value="3"/>
</dbReference>
<feature type="domain" description="MBD" evidence="7">
    <location>
        <begin position="237"/>
        <end position="310"/>
    </location>
</feature>
<organism evidence="8">
    <name type="scientific">Anthurium amnicola</name>
    <dbReference type="NCBI Taxonomy" id="1678845"/>
    <lineage>
        <taxon>Eukaryota</taxon>
        <taxon>Viridiplantae</taxon>
        <taxon>Streptophyta</taxon>
        <taxon>Embryophyta</taxon>
        <taxon>Tracheophyta</taxon>
        <taxon>Spermatophyta</taxon>
        <taxon>Magnoliopsida</taxon>
        <taxon>Liliopsida</taxon>
        <taxon>Araceae</taxon>
        <taxon>Pothoideae</taxon>
        <taxon>Potheae</taxon>
        <taxon>Anthurium</taxon>
    </lineage>
</organism>
<feature type="region of interest" description="Disordered" evidence="6">
    <location>
        <begin position="588"/>
        <end position="651"/>
    </location>
</feature>
<dbReference type="EMBL" id="GDJX01020184">
    <property type="protein sequence ID" value="JAT47752.1"/>
    <property type="molecule type" value="Transcribed_RNA"/>
</dbReference>
<gene>
    <name evidence="8" type="primary">MBD13</name>
    <name evidence="8" type="ORF">g.47393</name>
</gene>
<evidence type="ECO:0000313" key="8">
    <source>
        <dbReference type="EMBL" id="JAT47752.1"/>
    </source>
</evidence>
<name>A0A1D1XZE7_9ARAE</name>
<dbReference type="SUPFAM" id="SSF54171">
    <property type="entry name" value="DNA-binding domain"/>
    <property type="match status" value="3"/>
</dbReference>
<sequence>MGDGEGVSLKRPEWLPDGWIMKVNRRKDGKLDKYYLSPESGFTFRSKPEVMRYLNVEKVDGPTPVTAASSEENKYHDVVKIDDFPPGTTAFSEEDLHRDVEKVDGLAPVTTAYSEEHKHCVDGLPLVTTESSEEDKHHDVEHGNDSPPWLPSGWILEIRTRKTGAKAGTKYKCYRDPSTGSRFYSKAEVFRYLKDGKYCKSTLKGKKLNNAEPKENYLGSSTSNQKSINADSKDDIPSLVETSPVGLPSGWIKEIRCKWNASGFRKDPYYIDPVSGYVFRSKKDALRYIETGEISKHAIKPKTKGSVDKMHFVEYESPLPISAKKMEGQGAEGTEIRRRLFAGKVRKSNKRTTQRSDVSFLENSCLPLADQVLFHCEQGSGPSCKGPSDVWCLKDKQAKAVNQAQDQIANLHENELPDKLLEPADEKALDQVIEKVLDSVSKKPPGSSDGKLSYLVSETIQNASNMEWLGALGKEKLILADKIVCQSTEAVGDVADPPPRKQLKFKGGKAHITAKRKSPRLVEPTSDIIMEPSSEPQKRGDDNKIKLADRKSSNSLHRNPLLEEMKGVEVESFVLEKAAEVGLQNGKLFEPEGKTSGLGIEESKREGASSATRRPQPRGFKAKSEKSPPVTCRASKRLAGQEADPAADIEVSDRSLKRAKYSIQSENSSAKVSFSVNGEVETKPSKLKDELLGDKVYLEELGGVSGSHRTANEDSERPVASPFGDSWPDACIEFAFKTLTGEIPVMDPTTIQGFLHEQISSVQTPTPDGPHSLVDGYLNGQDQAGVQKQVNTKGKDHSLLETPPRTGGRVKRLCRRSITRNAPCDA</sequence>
<keyword evidence="2" id="KW-0805">Transcription regulation</keyword>
<dbReference type="PANTHER" id="PTHR34067">
    <property type="entry name" value="OS04G0193200 PROTEIN"/>
    <property type="match status" value="1"/>
</dbReference>
<keyword evidence="4" id="KW-0804">Transcription</keyword>
<feature type="compositionally biased region" description="Basic and acidic residues" evidence="6">
    <location>
        <begin position="536"/>
        <end position="552"/>
    </location>
</feature>
<protein>
    <submittedName>
        <fullName evidence="8">Methyl-CpG-binding domain-containing protein 13</fullName>
    </submittedName>
</protein>
<evidence type="ECO:0000256" key="4">
    <source>
        <dbReference type="ARBA" id="ARBA00023163"/>
    </source>
</evidence>
<reference evidence="8" key="1">
    <citation type="submission" date="2015-07" db="EMBL/GenBank/DDBJ databases">
        <title>Transcriptome Assembly of Anthurium amnicola.</title>
        <authorList>
            <person name="Suzuki J."/>
        </authorList>
    </citation>
    <scope>NUCLEOTIDE SEQUENCE</scope>
</reference>
<evidence type="ECO:0000256" key="3">
    <source>
        <dbReference type="ARBA" id="ARBA00023125"/>
    </source>
</evidence>
<evidence type="ECO:0000256" key="2">
    <source>
        <dbReference type="ARBA" id="ARBA00023015"/>
    </source>
</evidence>
<dbReference type="PANTHER" id="PTHR34067:SF20">
    <property type="entry name" value="OS08G0206700 PROTEIN"/>
    <property type="match status" value="1"/>
</dbReference>
<evidence type="ECO:0000256" key="6">
    <source>
        <dbReference type="SAM" id="MobiDB-lite"/>
    </source>
</evidence>
<feature type="region of interest" description="Disordered" evidence="6">
    <location>
        <begin position="211"/>
        <end position="235"/>
    </location>
</feature>
<feature type="domain" description="MBD" evidence="7">
    <location>
        <begin position="140"/>
        <end position="215"/>
    </location>
</feature>
<evidence type="ECO:0000256" key="1">
    <source>
        <dbReference type="ARBA" id="ARBA00004123"/>
    </source>
</evidence>
<dbReference type="GO" id="GO:0003677">
    <property type="term" value="F:DNA binding"/>
    <property type="evidence" value="ECO:0007669"/>
    <property type="project" value="UniProtKB-KW"/>
</dbReference>
<feature type="compositionally biased region" description="Polar residues" evidence="6">
    <location>
        <begin position="218"/>
        <end position="230"/>
    </location>
</feature>
<proteinExistence type="predicted"/>
<dbReference type="GO" id="GO:0005634">
    <property type="term" value="C:nucleus"/>
    <property type="evidence" value="ECO:0007669"/>
    <property type="project" value="UniProtKB-SubCell"/>
</dbReference>